<accession>A0A182PLP3</accession>
<evidence type="ECO:0000256" key="4">
    <source>
        <dbReference type="ARBA" id="ARBA00022989"/>
    </source>
</evidence>
<feature type="transmembrane region" description="Helical" evidence="6">
    <location>
        <begin position="67"/>
        <end position="87"/>
    </location>
</feature>
<reference evidence="7" key="2">
    <citation type="submission" date="2020-05" db="UniProtKB">
        <authorList>
            <consortium name="EnsemblMetazoa"/>
        </authorList>
    </citation>
    <scope>IDENTIFICATION</scope>
    <source>
        <strain evidence="7">Epiroticus2</strain>
    </source>
</reference>
<dbReference type="Pfam" id="PF08395">
    <property type="entry name" value="7tm_7"/>
    <property type="match status" value="1"/>
</dbReference>
<name>A0A182PLP3_9DIPT</name>
<keyword evidence="6" id="KW-0807">Transducer</keyword>
<protein>
    <recommendedName>
        <fullName evidence="6">Gustatory receptor</fullName>
    </recommendedName>
</protein>
<reference evidence="8" key="1">
    <citation type="submission" date="2013-03" db="EMBL/GenBank/DDBJ databases">
        <title>The Genome Sequence of Anopheles epiroticus epiroticus2.</title>
        <authorList>
            <consortium name="The Broad Institute Genomics Platform"/>
            <person name="Neafsey D.E."/>
            <person name="Howell P."/>
            <person name="Walker B."/>
            <person name="Young S.K."/>
            <person name="Zeng Q."/>
            <person name="Gargeya S."/>
            <person name="Fitzgerald M."/>
            <person name="Haas B."/>
            <person name="Abouelleil A."/>
            <person name="Allen A.W."/>
            <person name="Alvarado L."/>
            <person name="Arachchi H.M."/>
            <person name="Berlin A.M."/>
            <person name="Chapman S.B."/>
            <person name="Gainer-Dewar J."/>
            <person name="Goldberg J."/>
            <person name="Griggs A."/>
            <person name="Gujja S."/>
            <person name="Hansen M."/>
            <person name="Howarth C."/>
            <person name="Imamovic A."/>
            <person name="Ireland A."/>
            <person name="Larimer J."/>
            <person name="McCowan C."/>
            <person name="Murphy C."/>
            <person name="Pearson M."/>
            <person name="Poon T.W."/>
            <person name="Priest M."/>
            <person name="Roberts A."/>
            <person name="Saif S."/>
            <person name="Shea T."/>
            <person name="Sisk P."/>
            <person name="Sykes S."/>
            <person name="Wortman J."/>
            <person name="Nusbaum C."/>
            <person name="Birren B."/>
        </authorList>
    </citation>
    <scope>NUCLEOTIDE SEQUENCE [LARGE SCALE GENOMIC DNA]</scope>
    <source>
        <strain evidence="8">Epiroticus2</strain>
    </source>
</reference>
<evidence type="ECO:0000256" key="5">
    <source>
        <dbReference type="ARBA" id="ARBA00023136"/>
    </source>
</evidence>
<organism evidence="7 8">
    <name type="scientific">Anopheles epiroticus</name>
    <dbReference type="NCBI Taxonomy" id="199890"/>
    <lineage>
        <taxon>Eukaryota</taxon>
        <taxon>Metazoa</taxon>
        <taxon>Ecdysozoa</taxon>
        <taxon>Arthropoda</taxon>
        <taxon>Hexapoda</taxon>
        <taxon>Insecta</taxon>
        <taxon>Pterygota</taxon>
        <taxon>Neoptera</taxon>
        <taxon>Endopterygota</taxon>
        <taxon>Diptera</taxon>
        <taxon>Nematocera</taxon>
        <taxon>Culicoidea</taxon>
        <taxon>Culicidae</taxon>
        <taxon>Anophelinae</taxon>
        <taxon>Anopheles</taxon>
    </lineage>
</organism>
<dbReference type="GO" id="GO:0050909">
    <property type="term" value="P:sensory perception of taste"/>
    <property type="evidence" value="ECO:0007669"/>
    <property type="project" value="InterPro"/>
</dbReference>
<keyword evidence="4 6" id="KW-1133">Transmembrane helix</keyword>
<evidence type="ECO:0000313" key="8">
    <source>
        <dbReference type="Proteomes" id="UP000075885"/>
    </source>
</evidence>
<keyword evidence="8" id="KW-1185">Reference proteome</keyword>
<evidence type="ECO:0000313" key="7">
    <source>
        <dbReference type="EnsemblMetazoa" id="AEPI007863-PA"/>
    </source>
</evidence>
<evidence type="ECO:0000256" key="6">
    <source>
        <dbReference type="RuleBase" id="RU363108"/>
    </source>
</evidence>
<comment type="caution">
    <text evidence="6">Lacks conserved residue(s) required for the propagation of feature annotation.</text>
</comment>
<keyword evidence="5 6" id="KW-0472">Membrane</keyword>
<feature type="transmembrane region" description="Helical" evidence="6">
    <location>
        <begin position="159"/>
        <end position="182"/>
    </location>
</feature>
<comment type="subcellular location">
    <subcellularLocation>
        <location evidence="1 6">Cell membrane</location>
        <topology evidence="1 6">Multi-pass membrane protein</topology>
    </subcellularLocation>
</comment>
<comment type="function">
    <text evidence="6">Gustatory receptor which mediates acceptance or avoidance behavior, depending on its substrates.</text>
</comment>
<keyword evidence="6" id="KW-0675">Receptor</keyword>
<feature type="transmembrane region" description="Helical" evidence="6">
    <location>
        <begin position="128"/>
        <end position="147"/>
    </location>
</feature>
<evidence type="ECO:0000256" key="2">
    <source>
        <dbReference type="ARBA" id="ARBA00022475"/>
    </source>
</evidence>
<evidence type="ECO:0000256" key="1">
    <source>
        <dbReference type="ARBA" id="ARBA00004651"/>
    </source>
</evidence>
<keyword evidence="3 6" id="KW-0812">Transmembrane</keyword>
<keyword evidence="2 6" id="KW-1003">Cell membrane</keyword>
<comment type="similarity">
    <text evidence="6">Belongs to the insect chemoreceptor superfamily. Gustatory receptor (GR) family.</text>
</comment>
<proteinExistence type="inferred from homology"/>
<evidence type="ECO:0000256" key="3">
    <source>
        <dbReference type="ARBA" id="ARBA00022692"/>
    </source>
</evidence>
<dbReference type="Proteomes" id="UP000075885">
    <property type="component" value="Unassembled WGS sequence"/>
</dbReference>
<dbReference type="GO" id="GO:0007165">
    <property type="term" value="P:signal transduction"/>
    <property type="evidence" value="ECO:0007669"/>
    <property type="project" value="UniProtKB-KW"/>
</dbReference>
<feature type="transmembrane region" description="Helical" evidence="6">
    <location>
        <begin position="35"/>
        <end position="55"/>
    </location>
</feature>
<dbReference type="AlphaFoldDB" id="A0A182PLP3"/>
<sequence length="376" mass="44186">MEPLEQWFVLSGYVRFHQWLGCQPYRLDNGSVSPFAVHTLVQFLAVAANLTLIIYRRRCILYHCEAIGMVVDFIKLLTVGLAISVTYVELFRNVNNVCSCWRMLYKAHRTLQRQGMVDRHSITRAIRLYWWFVVGTMVYFAGNEWYLYDCAQEKQTKRYYVYFFGLQYLLNIKLQQIIYPAIMLDLYLRMTRAALEHHVELLQCAEKLNSARYVEFLAGKINTLKLLHNDLYQASVEINEAYGRTYLVIYCKNYIHILSNSYWTVFWMLNKQPNHAARIVCRLISRTVLLAVTFYINTRAMNTATYLRHRLHSVGIGLQIKCRPLFAMVEAFQQQASMERIQLSAGYCFDLNFKPIFTQAVNQLDEIDCSAYDTKC</sequence>
<dbReference type="InterPro" id="IPR013604">
    <property type="entry name" value="7TM_chemorcpt"/>
</dbReference>
<dbReference type="STRING" id="199890.A0A182PLP3"/>
<dbReference type="EnsemblMetazoa" id="AEPI007863-RA">
    <property type="protein sequence ID" value="AEPI007863-PA"/>
    <property type="gene ID" value="AEPI007863"/>
</dbReference>
<dbReference type="VEuPathDB" id="VectorBase:AEPI007863"/>
<dbReference type="GO" id="GO:0005886">
    <property type="term" value="C:plasma membrane"/>
    <property type="evidence" value="ECO:0007669"/>
    <property type="project" value="UniProtKB-SubCell"/>
</dbReference>